<gene>
    <name evidence="2" type="ORF">Afe05nite_69020</name>
</gene>
<evidence type="ECO:0000259" key="1">
    <source>
        <dbReference type="PROSITE" id="PS51186"/>
    </source>
</evidence>
<organism evidence="2 3">
    <name type="scientific">Paractinoplanes ferrugineus</name>
    <dbReference type="NCBI Taxonomy" id="113564"/>
    <lineage>
        <taxon>Bacteria</taxon>
        <taxon>Bacillati</taxon>
        <taxon>Actinomycetota</taxon>
        <taxon>Actinomycetes</taxon>
        <taxon>Micromonosporales</taxon>
        <taxon>Micromonosporaceae</taxon>
        <taxon>Paractinoplanes</taxon>
    </lineage>
</organism>
<feature type="domain" description="N-acetyltransferase" evidence="1">
    <location>
        <begin position="3"/>
        <end position="161"/>
    </location>
</feature>
<dbReference type="Gene3D" id="3.40.630.30">
    <property type="match status" value="1"/>
</dbReference>
<evidence type="ECO:0000313" key="3">
    <source>
        <dbReference type="Proteomes" id="UP000598174"/>
    </source>
</evidence>
<dbReference type="Proteomes" id="UP000598174">
    <property type="component" value="Unassembled WGS sequence"/>
</dbReference>
<keyword evidence="3" id="KW-1185">Reference proteome</keyword>
<dbReference type="InterPro" id="IPR016181">
    <property type="entry name" value="Acyl_CoA_acyltransferase"/>
</dbReference>
<reference evidence="2" key="1">
    <citation type="submission" date="2021-01" db="EMBL/GenBank/DDBJ databases">
        <title>Whole genome shotgun sequence of Actinoplanes ferrugineus NBRC 15555.</title>
        <authorList>
            <person name="Komaki H."/>
            <person name="Tamura T."/>
        </authorList>
    </citation>
    <scope>NUCLEOTIDE SEQUENCE</scope>
    <source>
        <strain evidence="2">NBRC 15555</strain>
    </source>
</reference>
<dbReference type="PROSITE" id="PS51186">
    <property type="entry name" value="GNAT"/>
    <property type="match status" value="1"/>
</dbReference>
<proteinExistence type="predicted"/>
<dbReference type="InterPro" id="IPR000182">
    <property type="entry name" value="GNAT_dom"/>
</dbReference>
<dbReference type="CDD" id="cd04301">
    <property type="entry name" value="NAT_SF"/>
    <property type="match status" value="1"/>
</dbReference>
<dbReference type="GO" id="GO:0016747">
    <property type="term" value="F:acyltransferase activity, transferring groups other than amino-acyl groups"/>
    <property type="evidence" value="ECO:0007669"/>
    <property type="project" value="InterPro"/>
</dbReference>
<evidence type="ECO:0000313" key="2">
    <source>
        <dbReference type="EMBL" id="GIE15062.1"/>
    </source>
</evidence>
<dbReference type="PANTHER" id="PTHR43138:SF1">
    <property type="entry name" value="N-ACETYLTRANSFERASE ACA1"/>
    <property type="match status" value="1"/>
</dbReference>
<name>A0A919MP91_9ACTN</name>
<dbReference type="PANTHER" id="PTHR43138">
    <property type="entry name" value="ACETYLTRANSFERASE, GNAT FAMILY"/>
    <property type="match status" value="1"/>
</dbReference>
<dbReference type="InterPro" id="IPR052742">
    <property type="entry name" value="Mito_N-acetyltransferase"/>
</dbReference>
<protein>
    <submittedName>
        <fullName evidence="2">N-acetyltransferase</fullName>
    </submittedName>
</protein>
<dbReference type="AlphaFoldDB" id="A0A919MP91"/>
<comment type="caution">
    <text evidence="2">The sequence shown here is derived from an EMBL/GenBank/DDBJ whole genome shotgun (WGS) entry which is preliminary data.</text>
</comment>
<dbReference type="Pfam" id="PF00583">
    <property type="entry name" value="Acetyltransf_1"/>
    <property type="match status" value="1"/>
</dbReference>
<dbReference type="EMBL" id="BOMM01000060">
    <property type="protein sequence ID" value="GIE15062.1"/>
    <property type="molecule type" value="Genomic_DNA"/>
</dbReference>
<dbReference type="SUPFAM" id="SSF55729">
    <property type="entry name" value="Acyl-CoA N-acyltransferases (Nat)"/>
    <property type="match status" value="1"/>
</dbReference>
<sequence length="165" mass="17912">MPQIIREFQESDWPPVRAIVDEVVRAGETFTYDQDMTPEQVRAIWLAAPPGRTTVAVAGEQMLGTAKMGANRGGPGAHIATASFMVAALARGRGVGTALCRDALEWARAEGYAGMQFNAVVETNRAAVRIYENLGFRVLGTVPRAFEHPTLGRVGLHLMYHEFGA</sequence>
<dbReference type="RefSeq" id="WP_203821442.1">
    <property type="nucleotide sequence ID" value="NZ_BAAABP010000055.1"/>
</dbReference>
<accession>A0A919MP91</accession>